<accession>A0AAN8BQD3</accession>
<feature type="repeat" description="ANK" evidence="3">
    <location>
        <begin position="48"/>
        <end position="80"/>
    </location>
</feature>
<feature type="repeat" description="ANK" evidence="3">
    <location>
        <begin position="81"/>
        <end position="113"/>
    </location>
</feature>
<dbReference type="EMBL" id="JAULUE010002057">
    <property type="protein sequence ID" value="KAK5889079.1"/>
    <property type="molecule type" value="Genomic_DNA"/>
</dbReference>
<dbReference type="AlphaFoldDB" id="A0AAN8BQD3"/>
<evidence type="ECO:0000256" key="3">
    <source>
        <dbReference type="PROSITE-ProRule" id="PRU00023"/>
    </source>
</evidence>
<dbReference type="Proteomes" id="UP001335648">
    <property type="component" value="Unassembled WGS sequence"/>
</dbReference>
<sequence>MEANTLEEKLLLYAKDGSCSHIQSLLQSRINQSSSLNINCRSRSKASLGWTPLHLACCSGHREAVQELLKAGADANLQNNMGDTPLHNAAFTGRKEIVLLLLRYDACSNIINGTAQIPKDVTEDDEIITMLEAAERRETRRWEEKLLEAAREGDISTLSKLLSREEPPDIHCRDSVGNTPLHCAAYRGQKQCIIKLLNSGASPSIKNTHDQTALDLTRSDELRLILAAYQVKDESSGVKKIEGPLWKSSRFLGWRSHWLVIEDGTLSWYPRKWLDAFEAHSSYSTRHCTQEELIIDANGCAEETVRNLSQALQAANASQQKLESEVSIFLSMVKNEENSALPAPLLLKANETSELSSETCAALHLCLELLSKQEEVSGTFHLSKLACISM</sequence>
<organism evidence="4 5">
    <name type="scientific">Champsocephalus esox</name>
    <name type="common">pike icefish</name>
    <dbReference type="NCBI Taxonomy" id="159716"/>
    <lineage>
        <taxon>Eukaryota</taxon>
        <taxon>Metazoa</taxon>
        <taxon>Chordata</taxon>
        <taxon>Craniata</taxon>
        <taxon>Vertebrata</taxon>
        <taxon>Euteleostomi</taxon>
        <taxon>Actinopterygii</taxon>
        <taxon>Neopterygii</taxon>
        <taxon>Teleostei</taxon>
        <taxon>Neoteleostei</taxon>
        <taxon>Acanthomorphata</taxon>
        <taxon>Eupercaria</taxon>
        <taxon>Perciformes</taxon>
        <taxon>Notothenioidei</taxon>
        <taxon>Channichthyidae</taxon>
        <taxon>Champsocephalus</taxon>
    </lineage>
</organism>
<dbReference type="GO" id="GO:0004842">
    <property type="term" value="F:ubiquitin-protein transferase activity"/>
    <property type="evidence" value="ECO:0007669"/>
    <property type="project" value="TreeGrafter"/>
</dbReference>
<dbReference type="GO" id="GO:0070531">
    <property type="term" value="C:BRCA1-A complex"/>
    <property type="evidence" value="ECO:0007669"/>
    <property type="project" value="TreeGrafter"/>
</dbReference>
<keyword evidence="5" id="KW-1185">Reference proteome</keyword>
<protein>
    <submittedName>
        <fullName evidence="4">Uncharacterized protein</fullName>
    </submittedName>
</protein>
<reference evidence="4 5" key="1">
    <citation type="journal article" date="2023" name="Mol. Biol. Evol.">
        <title>Genomics of Secondarily Temperate Adaptation in the Only Non-Antarctic Icefish.</title>
        <authorList>
            <person name="Rivera-Colon A.G."/>
            <person name="Rayamajhi N."/>
            <person name="Minhas B.F."/>
            <person name="Madrigal G."/>
            <person name="Bilyk K.T."/>
            <person name="Yoon V."/>
            <person name="Hune M."/>
            <person name="Gregory S."/>
            <person name="Cheng C.H.C."/>
            <person name="Catchen J.M."/>
        </authorList>
    </citation>
    <scope>NUCLEOTIDE SEQUENCE [LARGE SCALE GENOMIC DNA]</scope>
    <source>
        <strain evidence="4">JC2023a</strain>
    </source>
</reference>
<dbReference type="PROSITE" id="PS50088">
    <property type="entry name" value="ANK_REPEAT"/>
    <property type="match status" value="3"/>
</dbReference>
<dbReference type="PROSITE" id="PS50297">
    <property type="entry name" value="ANK_REP_REGION"/>
    <property type="match status" value="3"/>
</dbReference>
<name>A0AAN8BQD3_9TELE</name>
<evidence type="ECO:0000256" key="2">
    <source>
        <dbReference type="ARBA" id="ARBA00023043"/>
    </source>
</evidence>
<dbReference type="GO" id="GO:0085020">
    <property type="term" value="P:protein K6-linked ubiquitination"/>
    <property type="evidence" value="ECO:0007669"/>
    <property type="project" value="TreeGrafter"/>
</dbReference>
<dbReference type="Pfam" id="PF12796">
    <property type="entry name" value="Ank_2"/>
    <property type="match status" value="2"/>
</dbReference>
<evidence type="ECO:0000313" key="5">
    <source>
        <dbReference type="Proteomes" id="UP001335648"/>
    </source>
</evidence>
<dbReference type="SUPFAM" id="SSF48403">
    <property type="entry name" value="Ankyrin repeat"/>
    <property type="match status" value="1"/>
</dbReference>
<dbReference type="InterPro" id="IPR002110">
    <property type="entry name" value="Ankyrin_rpt"/>
</dbReference>
<feature type="repeat" description="ANK" evidence="3">
    <location>
        <begin position="176"/>
        <end position="208"/>
    </location>
</feature>
<proteinExistence type="predicted"/>
<dbReference type="PANTHER" id="PTHR24171:SF8">
    <property type="entry name" value="BRCA1-ASSOCIATED RING DOMAIN PROTEIN 1"/>
    <property type="match status" value="1"/>
</dbReference>
<gene>
    <name evidence="4" type="ORF">CesoFtcFv8_015111</name>
</gene>
<comment type="caution">
    <text evidence="4">The sequence shown here is derived from an EMBL/GenBank/DDBJ whole genome shotgun (WGS) entry which is preliminary data.</text>
</comment>
<dbReference type="FunFam" id="1.25.40.20:FF:000094">
    <property type="entry name" value="Oxysterol-binding protein"/>
    <property type="match status" value="1"/>
</dbReference>
<dbReference type="PANTHER" id="PTHR24171">
    <property type="entry name" value="ANKYRIN REPEAT DOMAIN-CONTAINING PROTEIN 39-RELATED"/>
    <property type="match status" value="1"/>
</dbReference>
<keyword evidence="1" id="KW-0677">Repeat</keyword>
<evidence type="ECO:0000256" key="1">
    <source>
        <dbReference type="ARBA" id="ARBA00022737"/>
    </source>
</evidence>
<dbReference type="Gene3D" id="1.25.40.20">
    <property type="entry name" value="Ankyrin repeat-containing domain"/>
    <property type="match status" value="2"/>
</dbReference>
<keyword evidence="2 3" id="KW-0040">ANK repeat</keyword>
<dbReference type="GO" id="GO:0031436">
    <property type="term" value="C:BRCA1-BARD1 complex"/>
    <property type="evidence" value="ECO:0007669"/>
    <property type="project" value="TreeGrafter"/>
</dbReference>
<dbReference type="SMART" id="SM00248">
    <property type="entry name" value="ANK"/>
    <property type="match status" value="3"/>
</dbReference>
<evidence type="ECO:0000313" key="4">
    <source>
        <dbReference type="EMBL" id="KAK5889079.1"/>
    </source>
</evidence>
<dbReference type="InterPro" id="IPR036770">
    <property type="entry name" value="Ankyrin_rpt-contain_sf"/>
</dbReference>